<keyword evidence="8" id="KW-1185">Reference proteome</keyword>
<dbReference type="InterPro" id="IPR048435">
    <property type="entry name" value="MASE6"/>
</dbReference>
<protein>
    <recommendedName>
        <fullName evidence="2">diguanylate cyclase</fullName>
        <ecNumber evidence="2">2.7.7.65</ecNumber>
    </recommendedName>
</protein>
<dbReference type="OrthoDB" id="9812260at2"/>
<dbReference type="STRING" id="626887.J057_02375"/>
<gene>
    <name evidence="7" type="ORF">J057_02375</name>
</gene>
<feature type="transmembrane region" description="Helical" evidence="5">
    <location>
        <begin position="43"/>
        <end position="61"/>
    </location>
</feature>
<proteinExistence type="predicted"/>
<dbReference type="CDD" id="cd01949">
    <property type="entry name" value="GGDEF"/>
    <property type="match status" value="1"/>
</dbReference>
<feature type="transmembrane region" description="Helical" evidence="5">
    <location>
        <begin position="149"/>
        <end position="166"/>
    </location>
</feature>
<feature type="transmembrane region" description="Helical" evidence="5">
    <location>
        <begin position="96"/>
        <end position="112"/>
    </location>
</feature>
<organism evidence="7 8">
    <name type="scientific">Marinobacter nanhaiticus D15-8W</name>
    <dbReference type="NCBI Taxonomy" id="626887"/>
    <lineage>
        <taxon>Bacteria</taxon>
        <taxon>Pseudomonadati</taxon>
        <taxon>Pseudomonadota</taxon>
        <taxon>Gammaproteobacteria</taxon>
        <taxon>Pseudomonadales</taxon>
        <taxon>Marinobacteraceae</taxon>
        <taxon>Marinobacter</taxon>
    </lineage>
</organism>
<comment type="caution">
    <text evidence="7">The sequence shown here is derived from an EMBL/GenBank/DDBJ whole genome shotgun (WGS) entry which is preliminary data.</text>
</comment>
<keyword evidence="5" id="KW-0812">Transmembrane</keyword>
<feature type="transmembrane region" description="Helical" evidence="5">
    <location>
        <begin position="73"/>
        <end position="90"/>
    </location>
</feature>
<dbReference type="eggNOG" id="COG3706">
    <property type="taxonomic scope" value="Bacteria"/>
</dbReference>
<dbReference type="PROSITE" id="PS50887">
    <property type="entry name" value="GGDEF"/>
    <property type="match status" value="1"/>
</dbReference>
<dbReference type="InterPro" id="IPR050469">
    <property type="entry name" value="Diguanylate_Cyclase"/>
</dbReference>
<dbReference type="HOGENOM" id="CLU_000445_11_1_6"/>
<feature type="region of interest" description="Disordered" evidence="4">
    <location>
        <begin position="341"/>
        <end position="360"/>
    </location>
</feature>
<dbReference type="PATRIC" id="fig|626887.3.peg.451"/>
<dbReference type="InterPro" id="IPR029787">
    <property type="entry name" value="Nucleotide_cyclase"/>
</dbReference>
<dbReference type="EC" id="2.7.7.65" evidence="2"/>
<dbReference type="PANTHER" id="PTHR45138:SF9">
    <property type="entry name" value="DIGUANYLATE CYCLASE DGCM-RELATED"/>
    <property type="match status" value="1"/>
</dbReference>
<dbReference type="SMART" id="SM00267">
    <property type="entry name" value="GGDEF"/>
    <property type="match status" value="1"/>
</dbReference>
<evidence type="ECO:0000256" key="1">
    <source>
        <dbReference type="ARBA" id="ARBA00001946"/>
    </source>
</evidence>
<dbReference type="InterPro" id="IPR000160">
    <property type="entry name" value="GGDEF_dom"/>
</dbReference>
<accession>N6W8B3</accession>
<dbReference type="GO" id="GO:0052621">
    <property type="term" value="F:diguanylate cyclase activity"/>
    <property type="evidence" value="ECO:0007669"/>
    <property type="project" value="UniProtKB-EC"/>
</dbReference>
<dbReference type="EMBL" id="APLQ01000010">
    <property type="protein sequence ID" value="ENO16519.1"/>
    <property type="molecule type" value="Genomic_DNA"/>
</dbReference>
<dbReference type="FunFam" id="3.30.70.270:FF:000001">
    <property type="entry name" value="Diguanylate cyclase domain protein"/>
    <property type="match status" value="1"/>
</dbReference>
<dbReference type="AlphaFoldDB" id="N6W8B3"/>
<feature type="transmembrane region" description="Helical" evidence="5">
    <location>
        <begin position="18"/>
        <end position="37"/>
    </location>
</feature>
<dbReference type="PANTHER" id="PTHR45138">
    <property type="entry name" value="REGULATORY COMPONENTS OF SENSORY TRANSDUCTION SYSTEM"/>
    <property type="match status" value="1"/>
</dbReference>
<dbReference type="GO" id="GO:0005886">
    <property type="term" value="C:plasma membrane"/>
    <property type="evidence" value="ECO:0007669"/>
    <property type="project" value="TreeGrafter"/>
</dbReference>
<reference evidence="7 8" key="1">
    <citation type="journal article" date="2013" name="Genome Announc.">
        <title>Genome Sequence of the Polycyclic Aromatic Hydrocarbon-Degrading Bacterium Strain Marinobacter nanhaiticus D15-8WT.</title>
        <authorList>
            <person name="Cui Z."/>
            <person name="Gao W."/>
            <person name="Li Q."/>
            <person name="Xu G."/>
            <person name="Zheng L."/>
        </authorList>
    </citation>
    <scope>NUCLEOTIDE SEQUENCE [LARGE SCALE GENOMIC DNA]</scope>
    <source>
        <strain evidence="7 8">D15-8W</strain>
    </source>
</reference>
<dbReference type="Proteomes" id="UP000013165">
    <property type="component" value="Unassembled WGS sequence"/>
</dbReference>
<dbReference type="GO" id="GO:1902201">
    <property type="term" value="P:negative regulation of bacterial-type flagellum-dependent cell motility"/>
    <property type="evidence" value="ECO:0007669"/>
    <property type="project" value="TreeGrafter"/>
</dbReference>
<dbReference type="Pfam" id="PF20966">
    <property type="entry name" value="MASE6"/>
    <property type="match status" value="1"/>
</dbReference>
<evidence type="ECO:0000256" key="2">
    <source>
        <dbReference type="ARBA" id="ARBA00012528"/>
    </source>
</evidence>
<feature type="transmembrane region" description="Helical" evidence="5">
    <location>
        <begin position="119"/>
        <end position="137"/>
    </location>
</feature>
<dbReference type="NCBIfam" id="TIGR00254">
    <property type="entry name" value="GGDEF"/>
    <property type="match status" value="1"/>
</dbReference>
<sequence length="360" mass="40047">MHNTRETRRKLAQPHRKAVLVALLCITAISGILFGIVNLQRANMPLALAELAMSAYSLFLLARVRRTAVLQRWIYAYSIPFFTTMMFALTTERATITVFGWVLLIPLLSHLLHGRRMGLAISVFYVGVAATIFLVKYHDAPALMQPAPILNMVILTLCLVTFSHVYEVSRERSELKLLHMANTDVLTGLNNRAMLQDVFEREEARARREATPLAVVVLDLDHFKDVNDQHGHDVGDQALIFVAELIRKRLRKTDLGCRLGGEEFGILLPSTDSRQAYSLCEDLRAALEGHPLRVGSIEIPLTMSLGIAELGADGRTLRALLASADHRLYEAKAMGRNRVVGPEQPAVADERPAPPAMLDT</sequence>
<evidence type="ECO:0000256" key="4">
    <source>
        <dbReference type="SAM" id="MobiDB-lite"/>
    </source>
</evidence>
<dbReference type="GO" id="GO:0043709">
    <property type="term" value="P:cell adhesion involved in single-species biofilm formation"/>
    <property type="evidence" value="ECO:0007669"/>
    <property type="project" value="TreeGrafter"/>
</dbReference>
<evidence type="ECO:0000259" key="6">
    <source>
        <dbReference type="PROSITE" id="PS50887"/>
    </source>
</evidence>
<comment type="cofactor">
    <cofactor evidence="1">
        <name>Mg(2+)</name>
        <dbReference type="ChEBI" id="CHEBI:18420"/>
    </cofactor>
</comment>
<name>N6W8B3_9GAMM</name>
<dbReference type="Gene3D" id="3.30.70.270">
    <property type="match status" value="1"/>
</dbReference>
<dbReference type="RefSeq" id="WP_004583029.1">
    <property type="nucleotide sequence ID" value="NZ_AP028878.1"/>
</dbReference>
<dbReference type="Pfam" id="PF00990">
    <property type="entry name" value="GGDEF"/>
    <property type="match status" value="1"/>
</dbReference>
<dbReference type="InterPro" id="IPR043128">
    <property type="entry name" value="Rev_trsase/Diguanyl_cyclase"/>
</dbReference>
<keyword evidence="5" id="KW-0472">Membrane</keyword>
<dbReference type="SUPFAM" id="SSF55073">
    <property type="entry name" value="Nucleotide cyclase"/>
    <property type="match status" value="1"/>
</dbReference>
<evidence type="ECO:0000313" key="8">
    <source>
        <dbReference type="Proteomes" id="UP000013165"/>
    </source>
</evidence>
<evidence type="ECO:0000313" key="7">
    <source>
        <dbReference type="EMBL" id="ENO16519.1"/>
    </source>
</evidence>
<feature type="domain" description="GGDEF" evidence="6">
    <location>
        <begin position="211"/>
        <end position="344"/>
    </location>
</feature>
<comment type="catalytic activity">
    <reaction evidence="3">
        <text>2 GTP = 3',3'-c-di-GMP + 2 diphosphate</text>
        <dbReference type="Rhea" id="RHEA:24898"/>
        <dbReference type="ChEBI" id="CHEBI:33019"/>
        <dbReference type="ChEBI" id="CHEBI:37565"/>
        <dbReference type="ChEBI" id="CHEBI:58805"/>
        <dbReference type="EC" id="2.7.7.65"/>
    </reaction>
</comment>
<evidence type="ECO:0000256" key="3">
    <source>
        <dbReference type="ARBA" id="ARBA00034247"/>
    </source>
</evidence>
<keyword evidence="5" id="KW-1133">Transmembrane helix</keyword>
<evidence type="ECO:0000256" key="5">
    <source>
        <dbReference type="SAM" id="Phobius"/>
    </source>
</evidence>